<dbReference type="NCBIfam" id="TIGR02644">
    <property type="entry name" value="Y_phosphoryl"/>
    <property type="match status" value="1"/>
</dbReference>
<dbReference type="Pfam" id="PF00591">
    <property type="entry name" value="Glycos_transf_3"/>
    <property type="match status" value="1"/>
</dbReference>
<organism evidence="12 13">
    <name type="scientific">Anaerotignum faecicola</name>
    <dbReference type="NCBI Taxonomy" id="2358141"/>
    <lineage>
        <taxon>Bacteria</taxon>
        <taxon>Bacillati</taxon>
        <taxon>Bacillota</taxon>
        <taxon>Clostridia</taxon>
        <taxon>Lachnospirales</taxon>
        <taxon>Anaerotignaceae</taxon>
        <taxon>Anaerotignum</taxon>
    </lineage>
</organism>
<dbReference type="SMART" id="SM00941">
    <property type="entry name" value="PYNP_C"/>
    <property type="match status" value="1"/>
</dbReference>
<sequence>MNFVDSIIKKRDGGKLTKEEIAFFVKGVTDGTLPDYQISALLMAIFLKGMDTEETAQLTMEMAHSGGMFDLSALAGCKVDKHSTGGVADTTTLILAPLVASVGVPVVKMSGRGLGFSGGTIDKLESIPGFRVDVTEEEALRFAKESGIVLMSQTDNLTPADKKLYALRDVTGTVDSIPLIAASIMSKKIAAGADAIVLDVKCGSGAFMKNAADAERLAGIMADMGRHVGRRVTAVISSMAQPLGMYIGNSLEVMEAIEVLKGNVGGDLLEVSLTLGANMLLLAERVQSEEEGKALLLENIRNGKGLAKFKELLIQQGGDVRVIADYSLLPLAEEKWEVKATKSGYLTRMDTAMIGRASQETGAGRMFKGQTLDFGAGIVMKKRTGDVIATGETLAVVYSKRREKCQSAADFLQKAITIEAAPLTEQTPLILKTIRQEG</sequence>
<dbReference type="Proteomes" id="UP000287361">
    <property type="component" value="Unassembled WGS sequence"/>
</dbReference>
<dbReference type="NCBIfam" id="NF004490">
    <property type="entry name" value="PRK05820.1"/>
    <property type="match status" value="1"/>
</dbReference>
<dbReference type="InterPro" id="IPR000053">
    <property type="entry name" value="Thymidine/pyrmidine_PPase"/>
</dbReference>
<dbReference type="InterPro" id="IPR036566">
    <property type="entry name" value="PYNP-like_C_sf"/>
</dbReference>
<dbReference type="Pfam" id="PF02885">
    <property type="entry name" value="Glycos_trans_3N"/>
    <property type="match status" value="1"/>
</dbReference>
<evidence type="ECO:0000256" key="9">
    <source>
        <dbReference type="ARBA" id="ARBA00048453"/>
    </source>
</evidence>
<dbReference type="EMBL" id="BHVZ01000014">
    <property type="protein sequence ID" value="GCB30684.1"/>
    <property type="molecule type" value="Genomic_DNA"/>
</dbReference>
<evidence type="ECO:0000256" key="10">
    <source>
        <dbReference type="ARBA" id="ARBA00048525"/>
    </source>
</evidence>
<comment type="function">
    <text evidence="2">Catalyzes phosphorolysis of the pyrimidine nucleosides uridine, thymidine and 2'-deoxyuridine with the formation of the corresponding pyrimidine base and ribose-1-phosphate.</text>
</comment>
<evidence type="ECO:0000313" key="13">
    <source>
        <dbReference type="Proteomes" id="UP000287361"/>
    </source>
</evidence>
<evidence type="ECO:0000256" key="3">
    <source>
        <dbReference type="ARBA" id="ARBA00006915"/>
    </source>
</evidence>
<comment type="catalytic activity">
    <reaction evidence="1">
        <text>2'-deoxyuridine + phosphate = 2-deoxy-alpha-D-ribose 1-phosphate + uracil</text>
        <dbReference type="Rhea" id="RHEA:22824"/>
        <dbReference type="ChEBI" id="CHEBI:16450"/>
        <dbReference type="ChEBI" id="CHEBI:17568"/>
        <dbReference type="ChEBI" id="CHEBI:43474"/>
        <dbReference type="ChEBI" id="CHEBI:57259"/>
        <dbReference type="EC" id="2.4.2.2"/>
    </reaction>
</comment>
<dbReference type="PANTHER" id="PTHR10515">
    <property type="entry name" value="THYMIDINE PHOSPHORYLASE"/>
    <property type="match status" value="1"/>
</dbReference>
<comment type="similarity">
    <text evidence="3">Belongs to the thymidine/pyrimidine-nucleoside phosphorylase family.</text>
</comment>
<evidence type="ECO:0000256" key="6">
    <source>
        <dbReference type="ARBA" id="ARBA00014680"/>
    </source>
</evidence>
<dbReference type="SUPFAM" id="SSF52418">
    <property type="entry name" value="Nucleoside phosphorylase/phosphoribosyltransferase catalytic domain"/>
    <property type="match status" value="1"/>
</dbReference>
<reference evidence="12 13" key="1">
    <citation type="submission" date="2018-10" db="EMBL/GenBank/DDBJ databases">
        <title>Draft Genome Sequence of Anaerotignum sp. KCTC 15736.</title>
        <authorList>
            <person name="Choi S.H."/>
            <person name="Kim J.S."/>
            <person name="Kang S.W."/>
            <person name="Lee J.S."/>
            <person name="Park S.H."/>
        </authorList>
    </citation>
    <scope>NUCLEOTIDE SEQUENCE [LARGE SCALE GENOMIC DNA]</scope>
    <source>
        <strain evidence="12 13">KCTC 15736</strain>
    </source>
</reference>
<dbReference type="GO" id="GO:0006213">
    <property type="term" value="P:pyrimidine nucleoside metabolic process"/>
    <property type="evidence" value="ECO:0007669"/>
    <property type="project" value="InterPro"/>
</dbReference>
<dbReference type="GO" id="GO:0004645">
    <property type="term" value="F:1,4-alpha-oligoglucan phosphorylase activity"/>
    <property type="evidence" value="ECO:0007669"/>
    <property type="project" value="InterPro"/>
</dbReference>
<dbReference type="PANTHER" id="PTHR10515:SF0">
    <property type="entry name" value="THYMIDINE PHOSPHORYLASE"/>
    <property type="match status" value="1"/>
</dbReference>
<dbReference type="GeneID" id="86195350"/>
<comment type="catalytic activity">
    <reaction evidence="10">
        <text>thymidine + phosphate = 2-deoxy-alpha-D-ribose 1-phosphate + thymine</text>
        <dbReference type="Rhea" id="RHEA:16037"/>
        <dbReference type="ChEBI" id="CHEBI:17748"/>
        <dbReference type="ChEBI" id="CHEBI:17821"/>
        <dbReference type="ChEBI" id="CHEBI:43474"/>
        <dbReference type="ChEBI" id="CHEBI:57259"/>
        <dbReference type="EC" id="2.4.2.2"/>
    </reaction>
</comment>
<gene>
    <name evidence="12" type="primary">deoA</name>
    <name evidence="12" type="ORF">KGMB03357_23450</name>
</gene>
<name>A0A401LGQ1_9FIRM</name>
<dbReference type="AlphaFoldDB" id="A0A401LGQ1"/>
<dbReference type="RefSeq" id="WP_124984590.1">
    <property type="nucleotide sequence ID" value="NZ_DAVZTY010000001.1"/>
</dbReference>
<dbReference type="Gene3D" id="1.20.970.10">
    <property type="entry name" value="Transferase, Pyrimidine Nucleoside Phosphorylase, Chain C"/>
    <property type="match status" value="1"/>
</dbReference>
<dbReference type="EC" id="2.4.2.2" evidence="5"/>
<dbReference type="GO" id="GO:0006206">
    <property type="term" value="P:pyrimidine nucleobase metabolic process"/>
    <property type="evidence" value="ECO:0007669"/>
    <property type="project" value="InterPro"/>
</dbReference>
<proteinExistence type="inferred from homology"/>
<dbReference type="InterPro" id="IPR000312">
    <property type="entry name" value="Glycosyl_Trfase_fam3"/>
</dbReference>
<dbReference type="Gene3D" id="3.40.1030.10">
    <property type="entry name" value="Nucleoside phosphorylase/phosphoribosyltransferase catalytic domain"/>
    <property type="match status" value="1"/>
</dbReference>
<dbReference type="InterPro" id="IPR018090">
    <property type="entry name" value="Pyrmidine_PPas_bac/euk"/>
</dbReference>
<dbReference type="InterPro" id="IPR017459">
    <property type="entry name" value="Glycosyl_Trfase_fam3_N_dom"/>
</dbReference>
<evidence type="ECO:0000256" key="8">
    <source>
        <dbReference type="ARBA" id="ARBA00022679"/>
    </source>
</evidence>
<evidence type="ECO:0000256" key="4">
    <source>
        <dbReference type="ARBA" id="ARBA00011738"/>
    </source>
</evidence>
<accession>A0A401LGQ1</accession>
<evidence type="ECO:0000259" key="11">
    <source>
        <dbReference type="SMART" id="SM00941"/>
    </source>
</evidence>
<keyword evidence="7" id="KW-0328">Glycosyltransferase</keyword>
<dbReference type="SUPFAM" id="SSF47648">
    <property type="entry name" value="Nucleoside phosphorylase/phosphoribosyltransferase N-terminal domain"/>
    <property type="match status" value="1"/>
</dbReference>
<feature type="domain" description="Pyrimidine nucleoside phosphorylase C-terminal" evidence="11">
    <location>
        <begin position="345"/>
        <end position="419"/>
    </location>
</feature>
<keyword evidence="8" id="KW-0808">Transferase</keyword>
<dbReference type="GO" id="GO:0009032">
    <property type="term" value="F:thymidine phosphorylase activity"/>
    <property type="evidence" value="ECO:0007669"/>
    <property type="project" value="TreeGrafter"/>
</dbReference>
<comment type="subunit">
    <text evidence="4">Homodimer.</text>
</comment>
<comment type="caution">
    <text evidence="12">The sequence shown here is derived from an EMBL/GenBank/DDBJ whole genome shotgun (WGS) entry which is preliminary data.</text>
</comment>
<dbReference type="Pfam" id="PF07831">
    <property type="entry name" value="PYNP_C"/>
    <property type="match status" value="1"/>
</dbReference>
<dbReference type="OrthoDB" id="9763887at2"/>
<protein>
    <recommendedName>
        <fullName evidence="6">Pyrimidine-nucleoside phosphorylase</fullName>
        <ecNumber evidence="5">2.4.2.2</ecNumber>
    </recommendedName>
</protein>
<dbReference type="PIRSF" id="PIRSF000478">
    <property type="entry name" value="TP_PyNP"/>
    <property type="match status" value="1"/>
</dbReference>
<evidence type="ECO:0000313" key="12">
    <source>
        <dbReference type="EMBL" id="GCB30684.1"/>
    </source>
</evidence>
<evidence type="ECO:0000256" key="5">
    <source>
        <dbReference type="ARBA" id="ARBA00011889"/>
    </source>
</evidence>
<keyword evidence="13" id="KW-1185">Reference proteome</keyword>
<dbReference type="InterPro" id="IPR036320">
    <property type="entry name" value="Glycosyl_Trfase_fam3_N_dom_sf"/>
</dbReference>
<dbReference type="FunFam" id="3.40.1030.10:FF:000003">
    <property type="entry name" value="Pyrimidine-nucleoside phosphorylase"/>
    <property type="match status" value="1"/>
</dbReference>
<dbReference type="SUPFAM" id="SSF54680">
    <property type="entry name" value="Pyrimidine nucleoside phosphorylase C-terminal domain"/>
    <property type="match status" value="1"/>
</dbReference>
<dbReference type="InterPro" id="IPR035902">
    <property type="entry name" value="Nuc_phospho_transferase"/>
</dbReference>
<dbReference type="Gene3D" id="3.90.1170.30">
    <property type="entry name" value="Pyrimidine nucleoside phosphorylase-like, C-terminal domain"/>
    <property type="match status" value="1"/>
</dbReference>
<evidence type="ECO:0000256" key="7">
    <source>
        <dbReference type="ARBA" id="ARBA00022676"/>
    </source>
</evidence>
<comment type="catalytic activity">
    <reaction evidence="9">
        <text>uridine + phosphate = alpha-D-ribose 1-phosphate + uracil</text>
        <dbReference type="Rhea" id="RHEA:24388"/>
        <dbReference type="ChEBI" id="CHEBI:16704"/>
        <dbReference type="ChEBI" id="CHEBI:17568"/>
        <dbReference type="ChEBI" id="CHEBI:43474"/>
        <dbReference type="ChEBI" id="CHEBI:57720"/>
        <dbReference type="EC" id="2.4.2.2"/>
    </reaction>
</comment>
<dbReference type="InterPro" id="IPR013102">
    <property type="entry name" value="PYNP_C"/>
</dbReference>
<evidence type="ECO:0000256" key="2">
    <source>
        <dbReference type="ARBA" id="ARBA00003877"/>
    </source>
</evidence>
<evidence type="ECO:0000256" key="1">
    <source>
        <dbReference type="ARBA" id="ARBA00001066"/>
    </source>
</evidence>
<dbReference type="GO" id="GO:0005829">
    <property type="term" value="C:cytosol"/>
    <property type="evidence" value="ECO:0007669"/>
    <property type="project" value="TreeGrafter"/>
</dbReference>